<feature type="domain" description="Protein kinase" evidence="1">
    <location>
        <begin position="119"/>
        <end position="490"/>
    </location>
</feature>
<dbReference type="GO" id="GO:0005524">
    <property type="term" value="F:ATP binding"/>
    <property type="evidence" value="ECO:0007669"/>
    <property type="project" value="InterPro"/>
</dbReference>
<dbReference type="PANTHER" id="PTHR27003:SF467">
    <property type="entry name" value="PROTEIN KINASE DOMAIN-CONTAINING PROTEIN"/>
    <property type="match status" value="1"/>
</dbReference>
<dbReference type="EMBL" id="JAMZMK010007949">
    <property type="protein sequence ID" value="KAI7742613.1"/>
    <property type="molecule type" value="Genomic_DNA"/>
</dbReference>
<evidence type="ECO:0000313" key="2">
    <source>
        <dbReference type="EMBL" id="KAI7742613.1"/>
    </source>
</evidence>
<protein>
    <recommendedName>
        <fullName evidence="1">Protein kinase domain-containing protein</fullName>
    </recommendedName>
</protein>
<dbReference type="InterPro" id="IPR025886">
    <property type="entry name" value="PP2-like"/>
</dbReference>
<dbReference type="AlphaFoldDB" id="A0AAD5CIT5"/>
<reference evidence="2" key="1">
    <citation type="submission" date="2022-06" db="EMBL/GenBank/DDBJ databases">
        <title>Uncovering the hologenomic basis of an extraordinary plant invasion.</title>
        <authorList>
            <person name="Bieker V.C."/>
            <person name="Martin M.D."/>
            <person name="Gilbert T."/>
            <person name="Hodgins K."/>
            <person name="Battlay P."/>
            <person name="Petersen B."/>
            <person name="Wilson J."/>
        </authorList>
    </citation>
    <scope>NUCLEOTIDE SEQUENCE</scope>
    <source>
        <strain evidence="2">AA19_3_7</strain>
        <tissue evidence="2">Leaf</tissue>
    </source>
</reference>
<dbReference type="PANTHER" id="PTHR27003">
    <property type="entry name" value="OS07G0166700 PROTEIN"/>
    <property type="match status" value="1"/>
</dbReference>
<name>A0AAD5CIT5_AMBAR</name>
<sequence>MSSILQELGHLRIPLEDIRQATNNFSTENAIGYGGYGMVYKGELLRSRGLTIIAAKRVHQTSSYAEFEFLSEIKVLSSYKHVALGFKEKQEDKANSYKAQNLEHMKIPLEQIKLATHDFHDDFKIGQGGYGKVYKADLFHFDIQKYFKDSIHQSVSMTELLGYQRRKSTVAVKRLDRRYGQGTAEFLQEISIKGVESLRISLEAIRFATRDFADIIEQGVYGKGYKGELYHSKGHKAVIVKRLDHSLGFCEEASERIVVFENMVNGSLKEHVKNTSLTWKKRLCICIDAAHGLAYIHSGSDSHYSFHGNIKSSSVLINNDWKAVISDFIISKVVMCSCFTCIQDEWEWEQKLPDDYKKIISMSKFQLASTSSRKDLFSLLSSGILIHNEKLWFSISMNGVKNEMISARLFSFKNVKWRSIRKSRFSKVAKISDIKNLNIQIQIKPQFLTPEITYGAYLVFKFCNRRKVSSQPLYVNLKYKMAGETLNAYFAKWKDGGEWLMVELFQFLHNNETADFDIQLESFSRYYCGNWGVFVEGVEFNAISTTLQEYKENNELVDEENIQRLMKSDWAEKTIIDCQEIIKRSDNSIQNAPKEELCRLLFSGILIDKGEKIFSLSKVNGKRCHMLPAKAVICGISNVKFNKIKPQTQSRFEDVVEILFYHEFLIKCDIEAQMLSTDTPYACFLVFKLSEKCCGLKCPVKARDLLSYKKQRTKTISFTTPSTVNLNKIKWIPEKRKDGWMEVIVWETISNRHSEEFIPMDLKLISFEGTMFGLIISAIEFRPLLE</sequence>
<evidence type="ECO:0000259" key="1">
    <source>
        <dbReference type="PROSITE" id="PS50011"/>
    </source>
</evidence>
<dbReference type="GO" id="GO:0005886">
    <property type="term" value="C:plasma membrane"/>
    <property type="evidence" value="ECO:0007669"/>
    <property type="project" value="TreeGrafter"/>
</dbReference>
<dbReference type="GO" id="GO:0004714">
    <property type="term" value="F:transmembrane receptor protein tyrosine kinase activity"/>
    <property type="evidence" value="ECO:0007669"/>
    <property type="project" value="InterPro"/>
</dbReference>
<dbReference type="Gene3D" id="3.30.200.20">
    <property type="entry name" value="Phosphorylase Kinase, domain 1"/>
    <property type="match status" value="2"/>
</dbReference>
<dbReference type="InterPro" id="IPR001245">
    <property type="entry name" value="Ser-Thr/Tyr_kinase_cat_dom"/>
</dbReference>
<comment type="caution">
    <text evidence="2">The sequence shown here is derived from an EMBL/GenBank/DDBJ whole genome shotgun (WGS) entry which is preliminary data.</text>
</comment>
<dbReference type="SUPFAM" id="SSF56112">
    <property type="entry name" value="Protein kinase-like (PK-like)"/>
    <property type="match status" value="3"/>
</dbReference>
<proteinExistence type="predicted"/>
<dbReference type="Gene3D" id="1.10.510.10">
    <property type="entry name" value="Transferase(Phosphotransferase) domain 1"/>
    <property type="match status" value="1"/>
</dbReference>
<dbReference type="GO" id="GO:0009506">
    <property type="term" value="C:plasmodesma"/>
    <property type="evidence" value="ECO:0007669"/>
    <property type="project" value="TreeGrafter"/>
</dbReference>
<gene>
    <name evidence="2" type="ORF">M8C21_027183</name>
</gene>
<dbReference type="InterPro" id="IPR045272">
    <property type="entry name" value="ANXUR1/2-like"/>
</dbReference>
<keyword evidence="3" id="KW-1185">Reference proteome</keyword>
<organism evidence="2 3">
    <name type="scientific">Ambrosia artemisiifolia</name>
    <name type="common">Common ragweed</name>
    <dbReference type="NCBI Taxonomy" id="4212"/>
    <lineage>
        <taxon>Eukaryota</taxon>
        <taxon>Viridiplantae</taxon>
        <taxon>Streptophyta</taxon>
        <taxon>Embryophyta</taxon>
        <taxon>Tracheophyta</taxon>
        <taxon>Spermatophyta</taxon>
        <taxon>Magnoliopsida</taxon>
        <taxon>eudicotyledons</taxon>
        <taxon>Gunneridae</taxon>
        <taxon>Pentapetalae</taxon>
        <taxon>asterids</taxon>
        <taxon>campanulids</taxon>
        <taxon>Asterales</taxon>
        <taxon>Asteraceae</taxon>
        <taxon>Asteroideae</taxon>
        <taxon>Heliantheae alliance</taxon>
        <taxon>Heliantheae</taxon>
        <taxon>Ambrosia</taxon>
    </lineage>
</organism>
<dbReference type="Pfam" id="PF14299">
    <property type="entry name" value="PP2"/>
    <property type="match status" value="2"/>
</dbReference>
<dbReference type="InterPro" id="IPR020635">
    <property type="entry name" value="Tyr_kinase_cat_dom"/>
</dbReference>
<dbReference type="Proteomes" id="UP001206925">
    <property type="component" value="Unassembled WGS sequence"/>
</dbReference>
<accession>A0AAD5CIT5</accession>
<dbReference type="InterPro" id="IPR000719">
    <property type="entry name" value="Prot_kinase_dom"/>
</dbReference>
<dbReference type="InterPro" id="IPR011009">
    <property type="entry name" value="Kinase-like_dom_sf"/>
</dbReference>
<evidence type="ECO:0000313" key="3">
    <source>
        <dbReference type="Proteomes" id="UP001206925"/>
    </source>
</evidence>
<dbReference type="PROSITE" id="PS50011">
    <property type="entry name" value="PROTEIN_KINASE_DOM"/>
    <property type="match status" value="1"/>
</dbReference>
<dbReference type="SMART" id="SM00219">
    <property type="entry name" value="TyrKc"/>
    <property type="match status" value="1"/>
</dbReference>
<dbReference type="Pfam" id="PF07714">
    <property type="entry name" value="PK_Tyr_Ser-Thr"/>
    <property type="match status" value="1"/>
</dbReference>